<feature type="transmembrane region" description="Helical" evidence="6">
    <location>
        <begin position="155"/>
        <end position="174"/>
    </location>
</feature>
<comment type="subcellular location">
    <subcellularLocation>
        <location evidence="1">Membrane</location>
        <topology evidence="1">Multi-pass membrane protein</topology>
    </subcellularLocation>
</comment>
<keyword evidence="3 6" id="KW-0812">Transmembrane</keyword>
<dbReference type="OrthoDB" id="9787117at2"/>
<feature type="transmembrane region" description="Helical" evidence="6">
    <location>
        <begin position="34"/>
        <end position="56"/>
    </location>
</feature>
<proteinExistence type="inferred from homology"/>
<feature type="transmembrane region" description="Helical" evidence="6">
    <location>
        <begin position="93"/>
        <end position="115"/>
    </location>
</feature>
<keyword evidence="9" id="KW-1185">Reference proteome</keyword>
<dbReference type="EMBL" id="RCUY01000002">
    <property type="protein sequence ID" value="RLP83947.1"/>
    <property type="molecule type" value="Genomic_DNA"/>
</dbReference>
<comment type="caution">
    <text evidence="8">The sequence shown here is derived from an EMBL/GenBank/DDBJ whole genome shotgun (WGS) entry which is preliminary data.</text>
</comment>
<comment type="similarity">
    <text evidence="2">Belongs to the EamA transporter family.</text>
</comment>
<evidence type="ECO:0000256" key="4">
    <source>
        <dbReference type="ARBA" id="ARBA00022989"/>
    </source>
</evidence>
<feature type="transmembrane region" description="Helical" evidence="6">
    <location>
        <begin position="68"/>
        <end position="87"/>
    </location>
</feature>
<dbReference type="PANTHER" id="PTHR32322">
    <property type="entry name" value="INNER MEMBRANE TRANSPORTER"/>
    <property type="match status" value="1"/>
</dbReference>
<evidence type="ECO:0000256" key="2">
    <source>
        <dbReference type="ARBA" id="ARBA00007362"/>
    </source>
</evidence>
<name>A0A3L7ATZ8_9MICO</name>
<feature type="transmembrane region" description="Helical" evidence="6">
    <location>
        <begin position="122"/>
        <end position="143"/>
    </location>
</feature>
<organism evidence="8 9">
    <name type="scientific">Mycetocola lacteus</name>
    <dbReference type="NCBI Taxonomy" id="76637"/>
    <lineage>
        <taxon>Bacteria</taxon>
        <taxon>Bacillati</taxon>
        <taxon>Actinomycetota</taxon>
        <taxon>Actinomycetes</taxon>
        <taxon>Micrococcales</taxon>
        <taxon>Microbacteriaceae</taxon>
        <taxon>Mycetocola</taxon>
    </lineage>
</organism>
<evidence type="ECO:0000313" key="8">
    <source>
        <dbReference type="EMBL" id="RLP83947.1"/>
    </source>
</evidence>
<feature type="domain" description="EamA" evidence="7">
    <location>
        <begin position="155"/>
        <end position="286"/>
    </location>
</feature>
<dbReference type="PANTHER" id="PTHR32322:SF2">
    <property type="entry name" value="EAMA DOMAIN-CONTAINING PROTEIN"/>
    <property type="match status" value="1"/>
</dbReference>
<dbReference type="InterPro" id="IPR000620">
    <property type="entry name" value="EamA_dom"/>
</dbReference>
<dbReference type="AlphaFoldDB" id="A0A3L7ATZ8"/>
<evidence type="ECO:0000256" key="1">
    <source>
        <dbReference type="ARBA" id="ARBA00004141"/>
    </source>
</evidence>
<evidence type="ECO:0000313" key="9">
    <source>
        <dbReference type="Proteomes" id="UP000269438"/>
    </source>
</evidence>
<dbReference type="InterPro" id="IPR037185">
    <property type="entry name" value="EmrE-like"/>
</dbReference>
<feature type="transmembrane region" description="Helical" evidence="6">
    <location>
        <begin position="186"/>
        <end position="211"/>
    </location>
</feature>
<accession>A0A3L7ATZ8</accession>
<evidence type="ECO:0000256" key="3">
    <source>
        <dbReference type="ARBA" id="ARBA00022692"/>
    </source>
</evidence>
<dbReference type="RefSeq" id="WP_121687568.1">
    <property type="nucleotide sequence ID" value="NZ_RCUY01000002.1"/>
</dbReference>
<sequence>MSRHTTGIIAVLAAALLWGTTGTAASLVPEVGALAIGSAAMGIGGLLQALIALPSLRRSRRALTAQRGMLILGAVSVAIYPLAFYGSMRLGGVALGTVISLASAPLLAAVMEAVLDHTRLRARWYVAAALGIIGSILLCLPQGSDASPAGSHIPLGVILGLIAGATYAAYSYAVRRMMRDGIGRSASMGAVFGGGALLLIPVLLATGAPILSGPAPLAVTAYMALIPMFLGYVLFGFGLARIPASTATMLTLSEPAIATVLAVLIVGEHISPAGWLGLAIIGLSLLAEFVPRR</sequence>
<evidence type="ECO:0000256" key="6">
    <source>
        <dbReference type="SAM" id="Phobius"/>
    </source>
</evidence>
<protein>
    <submittedName>
        <fullName evidence="8">EamA/RhaT family transporter</fullName>
    </submittedName>
</protein>
<dbReference type="GO" id="GO:0016020">
    <property type="term" value="C:membrane"/>
    <property type="evidence" value="ECO:0007669"/>
    <property type="project" value="UniProtKB-SubCell"/>
</dbReference>
<dbReference type="Proteomes" id="UP000269438">
    <property type="component" value="Unassembled WGS sequence"/>
</dbReference>
<reference evidence="8 9" key="1">
    <citation type="submission" date="2018-10" db="EMBL/GenBank/DDBJ databases">
        <authorList>
            <person name="Li J."/>
        </authorList>
    </citation>
    <scope>NUCLEOTIDE SEQUENCE [LARGE SCALE GENOMIC DNA]</scope>
    <source>
        <strain evidence="8 9">JCM 11654</strain>
    </source>
</reference>
<gene>
    <name evidence="8" type="ORF">D9V34_03870</name>
</gene>
<evidence type="ECO:0000256" key="5">
    <source>
        <dbReference type="ARBA" id="ARBA00023136"/>
    </source>
</evidence>
<dbReference type="SUPFAM" id="SSF103481">
    <property type="entry name" value="Multidrug resistance efflux transporter EmrE"/>
    <property type="match status" value="2"/>
</dbReference>
<dbReference type="InterPro" id="IPR050638">
    <property type="entry name" value="AA-Vitamin_Transporters"/>
</dbReference>
<feature type="transmembrane region" description="Helical" evidence="6">
    <location>
        <begin position="217"/>
        <end position="240"/>
    </location>
</feature>
<keyword evidence="5 6" id="KW-0472">Membrane</keyword>
<keyword evidence="4 6" id="KW-1133">Transmembrane helix</keyword>
<evidence type="ECO:0000259" key="7">
    <source>
        <dbReference type="Pfam" id="PF00892"/>
    </source>
</evidence>
<feature type="domain" description="EamA" evidence="7">
    <location>
        <begin position="6"/>
        <end position="138"/>
    </location>
</feature>
<dbReference type="Pfam" id="PF00892">
    <property type="entry name" value="EamA"/>
    <property type="match status" value="2"/>
</dbReference>